<reference evidence="1" key="1">
    <citation type="journal article" date="2015" name="Nature">
        <title>Complex archaea that bridge the gap between prokaryotes and eukaryotes.</title>
        <authorList>
            <person name="Spang A."/>
            <person name="Saw J.H."/>
            <person name="Jorgensen S.L."/>
            <person name="Zaremba-Niedzwiedzka K."/>
            <person name="Martijn J."/>
            <person name="Lind A.E."/>
            <person name="van Eijk R."/>
            <person name="Schleper C."/>
            <person name="Guy L."/>
            <person name="Ettema T.J."/>
        </authorList>
    </citation>
    <scope>NUCLEOTIDE SEQUENCE</scope>
</reference>
<sequence>MSVTMVKDRPKSKAKGKKGQAAMMVMVDELGALQGDLEILQAEPVFSKAREMGVRIADLSKELRAHANDTLAADQKVEISGDFYVASIGEKAKKRTVTDIAKIHHLMGDDAFYQIATVPLKKVDDYLNPEQRAEVLLEDKSGARSLSVKIK</sequence>
<evidence type="ECO:0000313" key="1">
    <source>
        <dbReference type="EMBL" id="KKN63180.1"/>
    </source>
</evidence>
<comment type="caution">
    <text evidence="1">The sequence shown here is derived from an EMBL/GenBank/DDBJ whole genome shotgun (WGS) entry which is preliminary data.</text>
</comment>
<dbReference type="EMBL" id="LAZR01000598">
    <property type="protein sequence ID" value="KKN63180.1"/>
    <property type="molecule type" value="Genomic_DNA"/>
</dbReference>
<protein>
    <submittedName>
        <fullName evidence="1">Uncharacterized protein</fullName>
    </submittedName>
</protein>
<name>A0A0F9S2X8_9ZZZZ</name>
<organism evidence="1">
    <name type="scientific">marine sediment metagenome</name>
    <dbReference type="NCBI Taxonomy" id="412755"/>
    <lineage>
        <taxon>unclassified sequences</taxon>
        <taxon>metagenomes</taxon>
        <taxon>ecological metagenomes</taxon>
    </lineage>
</organism>
<gene>
    <name evidence="1" type="ORF">LCGC14_0504500</name>
</gene>
<proteinExistence type="predicted"/>
<accession>A0A0F9S2X8</accession>
<dbReference type="AlphaFoldDB" id="A0A0F9S2X8"/>